<accession>F8NIM3</accession>
<name>F8NIM3_SERL9</name>
<dbReference type="AlphaFoldDB" id="F8NIM3"/>
<dbReference type="EMBL" id="GL945429">
    <property type="protein sequence ID" value="EGO29785.1"/>
    <property type="molecule type" value="Genomic_DNA"/>
</dbReference>
<dbReference type="RefSeq" id="XP_007314027.1">
    <property type="nucleotide sequence ID" value="XM_007313965.1"/>
</dbReference>
<dbReference type="Proteomes" id="UP000008064">
    <property type="component" value="Unassembled WGS sequence"/>
</dbReference>
<proteinExistence type="predicted"/>
<evidence type="ECO:0000313" key="1">
    <source>
        <dbReference type="EMBL" id="EGO29785.1"/>
    </source>
</evidence>
<protein>
    <submittedName>
        <fullName evidence="1">Uncharacterized protein</fullName>
    </submittedName>
</protein>
<dbReference type="OrthoDB" id="2804702at2759"/>
<feature type="non-terminal residue" evidence="1">
    <location>
        <position position="1"/>
    </location>
</feature>
<gene>
    <name evidence="1" type="ORF">SERLADRAFT_458043</name>
</gene>
<reference evidence="1" key="1">
    <citation type="submission" date="2011-04" db="EMBL/GenBank/DDBJ databases">
        <title>Evolution of plant cell wall degrading machinery underlies the functional diversity of forest fungi.</title>
        <authorList>
            <consortium name="US DOE Joint Genome Institute (JGI-PGF)"/>
            <person name="Eastwood D.C."/>
            <person name="Floudas D."/>
            <person name="Binder M."/>
            <person name="Majcherczyk A."/>
            <person name="Schneider P."/>
            <person name="Aerts A."/>
            <person name="Asiegbu F.O."/>
            <person name="Baker S.E."/>
            <person name="Barry K."/>
            <person name="Bendiksby M."/>
            <person name="Blumentritt M."/>
            <person name="Coutinho P.M."/>
            <person name="Cullen D."/>
            <person name="Cullen D."/>
            <person name="Gathman A."/>
            <person name="Goodell B."/>
            <person name="Henrissat B."/>
            <person name="Ihrmark K."/>
            <person name="Kauserud H."/>
            <person name="Kohler A."/>
            <person name="LaButti K."/>
            <person name="Lapidus A."/>
            <person name="Lavin J.L."/>
            <person name="Lee Y.-H."/>
            <person name="Lindquist E."/>
            <person name="Lilly W."/>
            <person name="Lucas S."/>
            <person name="Morin E."/>
            <person name="Murat C."/>
            <person name="Oguiza J.A."/>
            <person name="Park J."/>
            <person name="Pisabarro A.G."/>
            <person name="Riley R."/>
            <person name="Rosling A."/>
            <person name="Salamov A."/>
            <person name="Schmidt O."/>
            <person name="Schmutz J."/>
            <person name="Skrede I."/>
            <person name="Stenlid J."/>
            <person name="Wiebenga A."/>
            <person name="Xie X."/>
            <person name="Kues U."/>
            <person name="Hibbett D.S."/>
            <person name="Hoffmeister D."/>
            <person name="Hogberg N."/>
            <person name="Martin F."/>
            <person name="Grigoriev I.V."/>
            <person name="Watkinson S.C."/>
        </authorList>
    </citation>
    <scope>NUCLEOTIDE SEQUENCE</scope>
    <source>
        <strain evidence="1">S7.9</strain>
    </source>
</reference>
<dbReference type="GeneID" id="18817632"/>
<organism>
    <name type="scientific">Serpula lacrymans var. lacrymans (strain S7.9)</name>
    <name type="common">Dry rot fungus</name>
    <dbReference type="NCBI Taxonomy" id="578457"/>
    <lineage>
        <taxon>Eukaryota</taxon>
        <taxon>Fungi</taxon>
        <taxon>Dikarya</taxon>
        <taxon>Basidiomycota</taxon>
        <taxon>Agaricomycotina</taxon>
        <taxon>Agaricomycetes</taxon>
        <taxon>Agaricomycetidae</taxon>
        <taxon>Boletales</taxon>
        <taxon>Coniophorineae</taxon>
        <taxon>Serpulaceae</taxon>
        <taxon>Serpula</taxon>
    </lineage>
</organism>
<dbReference type="KEGG" id="sla:SERLADRAFT_458043"/>
<sequence length="116" mass="12844">MLTTTRVETVTKTVGAISSSVKPASAIPFSPSMDDLAVSFITETIQTIKAPAPRIPPSDAKSQLALRQQRLTEYISESKALMAQFERAQNKQEKDRIGSAIRDLNRCVLRIYFLGM</sequence>
<dbReference type="HOGENOM" id="CLU_2098318_0_0_1"/>